<reference evidence="3" key="1">
    <citation type="submission" date="2023-05" db="EMBL/GenBank/DDBJ databases">
        <title>Genome and transcriptome analyses reveal genes involved in the formation of fine ridges on petal epidermal cells in Hibiscus trionum.</title>
        <authorList>
            <person name="Koshimizu S."/>
            <person name="Masuda S."/>
            <person name="Ishii T."/>
            <person name="Shirasu K."/>
            <person name="Hoshino A."/>
            <person name="Arita M."/>
        </authorList>
    </citation>
    <scope>NUCLEOTIDE SEQUENCE</scope>
    <source>
        <strain evidence="3">Hamamatsu line</strain>
    </source>
</reference>
<gene>
    <name evidence="3" type="ORF">HRI_002728900</name>
</gene>
<keyword evidence="4" id="KW-1185">Reference proteome</keyword>
<feature type="domain" description="VQ" evidence="2">
    <location>
        <begin position="71"/>
        <end position="97"/>
    </location>
</feature>
<comment type="caution">
    <text evidence="3">The sequence shown here is derived from an EMBL/GenBank/DDBJ whole genome shotgun (WGS) entry which is preliminary data.</text>
</comment>
<feature type="region of interest" description="Disordered" evidence="1">
    <location>
        <begin position="24"/>
        <end position="78"/>
    </location>
</feature>
<evidence type="ECO:0000259" key="2">
    <source>
        <dbReference type="Pfam" id="PF05678"/>
    </source>
</evidence>
<accession>A0A9W7I8N4</accession>
<name>A0A9W7I8N4_HIBTR</name>
<dbReference type="PANTHER" id="PTHR33179">
    <property type="entry name" value="VQ MOTIF-CONTAINING PROTEIN"/>
    <property type="match status" value="1"/>
</dbReference>
<dbReference type="Proteomes" id="UP001165190">
    <property type="component" value="Unassembled WGS sequence"/>
</dbReference>
<dbReference type="InterPro" id="IPR008889">
    <property type="entry name" value="VQ"/>
</dbReference>
<dbReference type="PANTHER" id="PTHR33179:SF4">
    <property type="entry name" value="VQ MOTIF-CONTAINING PROTEIN"/>
    <property type="match status" value="1"/>
</dbReference>
<evidence type="ECO:0000313" key="3">
    <source>
        <dbReference type="EMBL" id="GMI90596.1"/>
    </source>
</evidence>
<sequence length="248" mass="26485">MQSSSGGGGDNEFGSLLDSVPRFFNPPTLFEPSSSQSIMGAQGLNRVPFPSSSAVQPKPNPKKRTRASRKPPTTVLTTDPTNFKAMVQELTGIPAPPFSSPSSFSPRLDLLRPGSFGIRSSHLGPSRSSATIVQPAATPLLNLQTQMVRPDLSQGSSVSAPTMASLDELSFSHGGSGLNAGNQAHLRPFDGIYGNDDHNNTQRLNGTDFKLDYSVFSSGFHHEKGFDFENLPSRAEGRVDSLRISPAD</sequence>
<evidence type="ECO:0000313" key="4">
    <source>
        <dbReference type="Proteomes" id="UP001165190"/>
    </source>
</evidence>
<proteinExistence type="predicted"/>
<protein>
    <recommendedName>
        <fullName evidence="2">VQ domain-containing protein</fullName>
    </recommendedName>
</protein>
<evidence type="ECO:0000256" key="1">
    <source>
        <dbReference type="SAM" id="MobiDB-lite"/>
    </source>
</evidence>
<dbReference type="OrthoDB" id="780193at2759"/>
<feature type="compositionally biased region" description="Basic residues" evidence="1">
    <location>
        <begin position="60"/>
        <end position="69"/>
    </location>
</feature>
<dbReference type="EMBL" id="BSYR01000024">
    <property type="protein sequence ID" value="GMI90596.1"/>
    <property type="molecule type" value="Genomic_DNA"/>
</dbReference>
<dbReference type="AlphaFoldDB" id="A0A9W7I8N4"/>
<dbReference type="InterPro" id="IPR039609">
    <property type="entry name" value="VQ_15/22"/>
</dbReference>
<organism evidence="3 4">
    <name type="scientific">Hibiscus trionum</name>
    <name type="common">Flower of an hour</name>
    <dbReference type="NCBI Taxonomy" id="183268"/>
    <lineage>
        <taxon>Eukaryota</taxon>
        <taxon>Viridiplantae</taxon>
        <taxon>Streptophyta</taxon>
        <taxon>Embryophyta</taxon>
        <taxon>Tracheophyta</taxon>
        <taxon>Spermatophyta</taxon>
        <taxon>Magnoliopsida</taxon>
        <taxon>eudicotyledons</taxon>
        <taxon>Gunneridae</taxon>
        <taxon>Pentapetalae</taxon>
        <taxon>rosids</taxon>
        <taxon>malvids</taxon>
        <taxon>Malvales</taxon>
        <taxon>Malvaceae</taxon>
        <taxon>Malvoideae</taxon>
        <taxon>Hibiscus</taxon>
    </lineage>
</organism>
<dbReference type="Pfam" id="PF05678">
    <property type="entry name" value="VQ"/>
    <property type="match status" value="1"/>
</dbReference>